<dbReference type="SUPFAM" id="SSF53335">
    <property type="entry name" value="S-adenosyl-L-methionine-dependent methyltransferases"/>
    <property type="match status" value="1"/>
</dbReference>
<dbReference type="GO" id="GO:0008171">
    <property type="term" value="F:O-methyltransferase activity"/>
    <property type="evidence" value="ECO:0007669"/>
    <property type="project" value="InterPro"/>
</dbReference>
<evidence type="ECO:0000313" key="5">
    <source>
        <dbReference type="EMBL" id="KZC22539.1"/>
    </source>
</evidence>
<dbReference type="Pfam" id="PF00891">
    <property type="entry name" value="Methyltransf_2"/>
    <property type="match status" value="1"/>
</dbReference>
<evidence type="ECO:0000313" key="6">
    <source>
        <dbReference type="Proteomes" id="UP000076131"/>
    </source>
</evidence>
<dbReference type="AlphaFoldDB" id="A0A154QFG5"/>
<keyword evidence="6" id="KW-1185">Reference proteome</keyword>
<dbReference type="eggNOG" id="COG2226">
    <property type="taxonomic scope" value="Bacteria"/>
</dbReference>
<dbReference type="InterPro" id="IPR001077">
    <property type="entry name" value="COMT_C"/>
</dbReference>
<keyword evidence="1" id="KW-0489">Methyltransferase</keyword>
<dbReference type="EMBL" id="LVJS01000080">
    <property type="protein sequence ID" value="KZC22539.1"/>
    <property type="molecule type" value="Genomic_DNA"/>
</dbReference>
<gene>
    <name evidence="5" type="ORF">RHOFW104T7_00155</name>
</gene>
<comment type="caution">
    <text evidence="5">The sequence shown here is derived from an EMBL/GenBank/DDBJ whole genome shotgun (WGS) entry which is preliminary data.</text>
</comment>
<keyword evidence="3" id="KW-0949">S-adenosyl-L-methionine</keyword>
<dbReference type="GO" id="GO:0032259">
    <property type="term" value="P:methylation"/>
    <property type="evidence" value="ECO:0007669"/>
    <property type="project" value="UniProtKB-KW"/>
</dbReference>
<protein>
    <recommendedName>
        <fullName evidence="4">O-methyltransferase C-terminal domain-containing protein</fullName>
    </recommendedName>
</protein>
<name>A0A154QFG5_9GAMM</name>
<dbReference type="Proteomes" id="UP000076131">
    <property type="component" value="Unassembled WGS sequence"/>
</dbReference>
<dbReference type="STRING" id="416169.RHOFW104T7_00155"/>
<dbReference type="PANTHER" id="PTHR43712:SF2">
    <property type="entry name" value="O-METHYLTRANSFERASE CICE"/>
    <property type="match status" value="1"/>
</dbReference>
<organism evidence="5 6">
    <name type="scientific">Rhodanobacter thiooxydans</name>
    <dbReference type="NCBI Taxonomy" id="416169"/>
    <lineage>
        <taxon>Bacteria</taxon>
        <taxon>Pseudomonadati</taxon>
        <taxon>Pseudomonadota</taxon>
        <taxon>Gammaproteobacteria</taxon>
        <taxon>Lysobacterales</taxon>
        <taxon>Rhodanobacteraceae</taxon>
        <taxon>Rhodanobacter</taxon>
    </lineage>
</organism>
<evidence type="ECO:0000256" key="3">
    <source>
        <dbReference type="ARBA" id="ARBA00022691"/>
    </source>
</evidence>
<dbReference type="PROSITE" id="PS51683">
    <property type="entry name" value="SAM_OMT_II"/>
    <property type="match status" value="1"/>
</dbReference>
<sequence>MIGLPINWTIYEAMGHSVKTGHPTTEKILPDGYWNYFATHPQEGRVFNEAMEAKAHGQIAGIIASYDFSGFHTIADIGGGRGHLLQAIIDSSPQTSGVLFDLPQVVEEAAGAASSRIKLQPGDFFHDELPRCDAYTAMDIIHDWDDEKALAILKAIRHAAPTSAKLLLLETMVSEAPGPDWAKMLDIHMLVLLGGRQRTLDEYTQLLRKSGFAFRREINTQAGISILEAEAV</sequence>
<keyword evidence="2" id="KW-0808">Transferase</keyword>
<proteinExistence type="predicted"/>
<evidence type="ECO:0000256" key="1">
    <source>
        <dbReference type="ARBA" id="ARBA00022603"/>
    </source>
</evidence>
<dbReference type="PANTHER" id="PTHR43712">
    <property type="entry name" value="PUTATIVE (AFU_ORTHOLOGUE AFUA_4G14580)-RELATED"/>
    <property type="match status" value="1"/>
</dbReference>
<dbReference type="Gene3D" id="1.10.287.1350">
    <property type="match status" value="1"/>
</dbReference>
<evidence type="ECO:0000259" key="4">
    <source>
        <dbReference type="Pfam" id="PF00891"/>
    </source>
</evidence>
<dbReference type="InterPro" id="IPR029063">
    <property type="entry name" value="SAM-dependent_MTases_sf"/>
</dbReference>
<evidence type="ECO:0000256" key="2">
    <source>
        <dbReference type="ARBA" id="ARBA00022679"/>
    </source>
</evidence>
<feature type="domain" description="O-methyltransferase C-terminal" evidence="4">
    <location>
        <begin position="25"/>
        <end position="213"/>
    </location>
</feature>
<dbReference type="Gene3D" id="3.40.50.150">
    <property type="entry name" value="Vaccinia Virus protein VP39"/>
    <property type="match status" value="1"/>
</dbReference>
<accession>A0A154QFG5</accession>
<dbReference type="InterPro" id="IPR016461">
    <property type="entry name" value="COMT-like"/>
</dbReference>
<reference evidence="5 6" key="1">
    <citation type="journal article" date="2016" name="MBio">
        <title>Lateral Gene Transfer in a Heavy Metal-Contaminated-Groundwater Microbial Community.</title>
        <authorList>
            <person name="Hemme C.L."/>
            <person name="Green S.J."/>
            <person name="Rishishwar L."/>
            <person name="Prakash O."/>
            <person name="Pettenato A."/>
            <person name="Chakraborty R."/>
            <person name="Deutschbauer A.M."/>
            <person name="Van Nostrand J.D."/>
            <person name="Wu L."/>
            <person name="He Z."/>
            <person name="Jordan I.K."/>
            <person name="Hazen T.C."/>
            <person name="Arkin A.P."/>
            <person name="Kostka J.E."/>
            <person name="Zhou J."/>
        </authorList>
    </citation>
    <scope>NUCLEOTIDE SEQUENCE [LARGE SCALE GENOMIC DNA]</scope>
    <source>
        <strain evidence="5 6">FW104-T7</strain>
    </source>
</reference>